<gene>
    <name evidence="2" type="ORF">S01H1_66139</name>
</gene>
<dbReference type="EMBL" id="BARS01043723">
    <property type="protein sequence ID" value="GAG41495.1"/>
    <property type="molecule type" value="Genomic_DNA"/>
</dbReference>
<feature type="transmembrane region" description="Helical" evidence="1">
    <location>
        <begin position="24"/>
        <end position="44"/>
    </location>
</feature>
<comment type="caution">
    <text evidence="2">The sequence shown here is derived from an EMBL/GenBank/DDBJ whole genome shotgun (WGS) entry which is preliminary data.</text>
</comment>
<protein>
    <submittedName>
        <fullName evidence="2">Uncharacterized protein</fullName>
    </submittedName>
</protein>
<accession>X0XEJ1</accession>
<reference evidence="2" key="1">
    <citation type="journal article" date="2014" name="Front. Microbiol.">
        <title>High frequency of phylogenetically diverse reductive dehalogenase-homologous genes in deep subseafloor sedimentary metagenomes.</title>
        <authorList>
            <person name="Kawai M."/>
            <person name="Futagami T."/>
            <person name="Toyoda A."/>
            <person name="Takaki Y."/>
            <person name="Nishi S."/>
            <person name="Hori S."/>
            <person name="Arai W."/>
            <person name="Tsubouchi T."/>
            <person name="Morono Y."/>
            <person name="Uchiyama I."/>
            <person name="Ito T."/>
            <person name="Fujiyama A."/>
            <person name="Inagaki F."/>
            <person name="Takami H."/>
        </authorList>
    </citation>
    <scope>NUCLEOTIDE SEQUENCE</scope>
    <source>
        <strain evidence="2">Expedition CK06-06</strain>
    </source>
</reference>
<evidence type="ECO:0000313" key="2">
    <source>
        <dbReference type="EMBL" id="GAG41495.1"/>
    </source>
</evidence>
<dbReference type="AlphaFoldDB" id="X0XEJ1"/>
<proteinExistence type="predicted"/>
<keyword evidence="1" id="KW-0812">Transmembrane</keyword>
<evidence type="ECO:0000256" key="1">
    <source>
        <dbReference type="SAM" id="Phobius"/>
    </source>
</evidence>
<sequence length="51" mass="5791">MLQGKIYLVGAYQGDFELIIMLEMVYKVDIFGLAIFLFGFFFSVSSDSGRL</sequence>
<keyword evidence="1" id="KW-1133">Transmembrane helix</keyword>
<keyword evidence="1" id="KW-0472">Membrane</keyword>
<organism evidence="2">
    <name type="scientific">marine sediment metagenome</name>
    <dbReference type="NCBI Taxonomy" id="412755"/>
    <lineage>
        <taxon>unclassified sequences</taxon>
        <taxon>metagenomes</taxon>
        <taxon>ecological metagenomes</taxon>
    </lineage>
</organism>
<name>X0XEJ1_9ZZZZ</name>